<dbReference type="GO" id="GO:0016787">
    <property type="term" value="F:hydrolase activity"/>
    <property type="evidence" value="ECO:0007669"/>
    <property type="project" value="UniProtKB-KW"/>
</dbReference>
<dbReference type="PANTHER" id="PTHR43046:SF14">
    <property type="entry name" value="MUTT_NUDIX FAMILY PROTEIN"/>
    <property type="match status" value="1"/>
</dbReference>
<evidence type="ECO:0000256" key="3">
    <source>
        <dbReference type="ARBA" id="ARBA00022801"/>
    </source>
</evidence>
<dbReference type="InterPro" id="IPR000182">
    <property type="entry name" value="GNAT_dom"/>
</dbReference>
<keyword evidence="7" id="KW-1185">Reference proteome</keyword>
<dbReference type="SUPFAM" id="SSF55729">
    <property type="entry name" value="Acyl-CoA N-acyltransferases (Nat)"/>
    <property type="match status" value="2"/>
</dbReference>
<comment type="cofactor">
    <cofactor evidence="1">
        <name>Mg(2+)</name>
        <dbReference type="ChEBI" id="CHEBI:18420"/>
    </cofactor>
</comment>
<sequence length="495" mass="55405">MVWLGRQVITAREVDPFDDDLFGRWYAAFRAGAGYERPDALLVTREALTYSLRNPGEAKRRIPVGAFDGDRLVGAMLFEYRLLDNLDSVEVEIDVPPADRRRGAGTVLWRWASARARSLGRTVIQTEQGVPSEPWPGAVFAAGLGFTVEHVEDHLVVPLPYDEARLERLRSSVGELDGYRLTSWAGPCPEEHLQEYADLHTAMDQDVPTGGMTWNPAPWTVDRMRTNEERMAASYLTLVTMAHTLDGTPAGYTQLHLMPSDPDNAMQSDTLVLRDHRGHRLGVHLKLANLDQLAKHRSTQVRLHTWTAKSIAAMRRINDQFGFVPVEENRELELTVANLRPAARGVVLDAENRLLLMHFRFDDGNEVWATPGGGVEPGESLHDALTRELREEIGLEPPADPPHLWHQQVVAQGHATGYDGVINDYFLIRVDSHQAAGTMSAEELAEENVHGHRWWTQEELHTHQGPATFAPRALPTLIHHLLTEGPPETPHLLGL</sequence>
<dbReference type="Proteomes" id="UP000318380">
    <property type="component" value="Unassembled WGS sequence"/>
</dbReference>
<dbReference type="GO" id="GO:0016747">
    <property type="term" value="F:acyltransferase activity, transferring groups other than amino-acyl groups"/>
    <property type="evidence" value="ECO:0007669"/>
    <property type="project" value="InterPro"/>
</dbReference>
<evidence type="ECO:0000313" key="7">
    <source>
        <dbReference type="Proteomes" id="UP000318380"/>
    </source>
</evidence>
<dbReference type="PROSITE" id="PS00893">
    <property type="entry name" value="NUDIX_BOX"/>
    <property type="match status" value="1"/>
</dbReference>
<organism evidence="6 7">
    <name type="scientific">Kribbella amoyensis</name>
    <dbReference type="NCBI Taxonomy" id="996641"/>
    <lineage>
        <taxon>Bacteria</taxon>
        <taxon>Bacillati</taxon>
        <taxon>Actinomycetota</taxon>
        <taxon>Actinomycetes</taxon>
        <taxon>Propionibacteriales</taxon>
        <taxon>Kribbellaceae</taxon>
        <taxon>Kribbella</taxon>
    </lineage>
</organism>
<dbReference type="PANTHER" id="PTHR43046">
    <property type="entry name" value="GDP-MANNOSE MANNOSYL HYDROLASE"/>
    <property type="match status" value="1"/>
</dbReference>
<comment type="caution">
    <text evidence="6">The sequence shown here is derived from an EMBL/GenBank/DDBJ whole genome shotgun (WGS) entry which is preliminary data.</text>
</comment>
<dbReference type="InterPro" id="IPR020084">
    <property type="entry name" value="NUDIX_hydrolase_CS"/>
</dbReference>
<evidence type="ECO:0000259" key="5">
    <source>
        <dbReference type="PROSITE" id="PS51462"/>
    </source>
</evidence>
<reference evidence="6 7" key="1">
    <citation type="submission" date="2019-06" db="EMBL/GenBank/DDBJ databases">
        <title>Sequencing the genomes of 1000 actinobacteria strains.</title>
        <authorList>
            <person name="Klenk H.-P."/>
        </authorList>
    </citation>
    <scope>NUCLEOTIDE SEQUENCE [LARGE SCALE GENOMIC DNA]</scope>
    <source>
        <strain evidence="6 7">DSM 24683</strain>
    </source>
</reference>
<dbReference type="SUPFAM" id="SSF55811">
    <property type="entry name" value="Nudix"/>
    <property type="match status" value="1"/>
</dbReference>
<dbReference type="InterPro" id="IPR020476">
    <property type="entry name" value="Nudix_hydrolase"/>
</dbReference>
<feature type="domain" description="N-acetyltransferase" evidence="4">
    <location>
        <begin position="9"/>
        <end position="162"/>
    </location>
</feature>
<name>A0A561BVQ9_9ACTN</name>
<dbReference type="CDD" id="cd04685">
    <property type="entry name" value="NUDIX_Hydrolase"/>
    <property type="match status" value="1"/>
</dbReference>
<dbReference type="InterPro" id="IPR016181">
    <property type="entry name" value="Acyl_CoA_acyltransferase"/>
</dbReference>
<dbReference type="AlphaFoldDB" id="A0A561BVQ9"/>
<dbReference type="PROSITE" id="PS51462">
    <property type="entry name" value="NUDIX"/>
    <property type="match status" value="1"/>
</dbReference>
<dbReference type="Gene3D" id="3.90.79.10">
    <property type="entry name" value="Nucleoside Triphosphate Pyrophosphohydrolase"/>
    <property type="match status" value="1"/>
</dbReference>
<dbReference type="PROSITE" id="PS51186">
    <property type="entry name" value="GNAT"/>
    <property type="match status" value="1"/>
</dbReference>
<dbReference type="Pfam" id="PF00293">
    <property type="entry name" value="NUDIX"/>
    <property type="match status" value="1"/>
</dbReference>
<evidence type="ECO:0000313" key="6">
    <source>
        <dbReference type="EMBL" id="TWD82941.1"/>
    </source>
</evidence>
<dbReference type="EMBL" id="VIVK01000001">
    <property type="protein sequence ID" value="TWD82941.1"/>
    <property type="molecule type" value="Genomic_DNA"/>
</dbReference>
<dbReference type="PRINTS" id="PR00502">
    <property type="entry name" value="NUDIXFAMILY"/>
</dbReference>
<feature type="domain" description="Nudix hydrolase" evidence="5">
    <location>
        <begin position="338"/>
        <end position="479"/>
    </location>
</feature>
<gene>
    <name evidence="6" type="ORF">FB561_4091</name>
</gene>
<dbReference type="Gene3D" id="3.40.630.30">
    <property type="match status" value="1"/>
</dbReference>
<dbReference type="InterPro" id="IPR000086">
    <property type="entry name" value="NUDIX_hydrolase_dom"/>
</dbReference>
<dbReference type="InterPro" id="IPR015797">
    <property type="entry name" value="NUDIX_hydrolase-like_dom_sf"/>
</dbReference>
<proteinExistence type="inferred from homology"/>
<keyword evidence="3" id="KW-0378">Hydrolase</keyword>
<evidence type="ECO:0000256" key="1">
    <source>
        <dbReference type="ARBA" id="ARBA00001946"/>
    </source>
</evidence>
<protein>
    <submittedName>
        <fullName evidence="6">NUDIX domain-containing protein</fullName>
    </submittedName>
</protein>
<dbReference type="CDD" id="cd04301">
    <property type="entry name" value="NAT_SF"/>
    <property type="match status" value="1"/>
</dbReference>
<accession>A0A561BVQ9</accession>
<evidence type="ECO:0000259" key="4">
    <source>
        <dbReference type="PROSITE" id="PS51186"/>
    </source>
</evidence>
<comment type="similarity">
    <text evidence="2">Belongs to the Nudix hydrolase family.</text>
</comment>
<evidence type="ECO:0000256" key="2">
    <source>
        <dbReference type="ARBA" id="ARBA00005582"/>
    </source>
</evidence>